<comment type="subcellular location">
    <subcellularLocation>
        <location evidence="1">Cell membrane</location>
        <topology evidence="1">Multi-pass membrane protein</topology>
    </subcellularLocation>
</comment>
<protein>
    <submittedName>
        <fullName evidence="7">Arginine exporter protein ArgO</fullName>
    </submittedName>
</protein>
<keyword evidence="2" id="KW-1003">Cell membrane</keyword>
<feature type="transmembrane region" description="Helical" evidence="6">
    <location>
        <begin position="87"/>
        <end position="105"/>
    </location>
</feature>
<dbReference type="KEGG" id="ido:I598_1294"/>
<evidence type="ECO:0000256" key="1">
    <source>
        <dbReference type="ARBA" id="ARBA00004651"/>
    </source>
</evidence>
<feature type="transmembrane region" description="Helical" evidence="6">
    <location>
        <begin position="163"/>
        <end position="184"/>
    </location>
</feature>
<dbReference type="PATRIC" id="fig|1300344.3.peg.1295"/>
<dbReference type="GO" id="GO:0015171">
    <property type="term" value="F:amino acid transmembrane transporter activity"/>
    <property type="evidence" value="ECO:0007669"/>
    <property type="project" value="TreeGrafter"/>
</dbReference>
<keyword evidence="8" id="KW-1185">Reference proteome</keyword>
<reference evidence="7 8" key="1">
    <citation type="submission" date="2016-01" db="EMBL/GenBank/DDBJ databases">
        <title>Complete genome sequence of a soil Actinobacterium, Isoptericola dokdonensis DS-3.</title>
        <authorList>
            <person name="Kwon S.-K."/>
            <person name="Kim J.F."/>
        </authorList>
    </citation>
    <scope>NUCLEOTIDE SEQUENCE [LARGE SCALE GENOMIC DNA]</scope>
    <source>
        <strain evidence="7 8">DS-3</strain>
    </source>
</reference>
<dbReference type="Pfam" id="PF01810">
    <property type="entry name" value="LysE"/>
    <property type="match status" value="1"/>
</dbReference>
<proteinExistence type="predicted"/>
<feature type="transmembrane region" description="Helical" evidence="6">
    <location>
        <begin position="16"/>
        <end position="39"/>
    </location>
</feature>
<feature type="transmembrane region" description="Helical" evidence="6">
    <location>
        <begin position="126"/>
        <end position="143"/>
    </location>
</feature>
<dbReference type="PANTHER" id="PTHR30086">
    <property type="entry name" value="ARGININE EXPORTER PROTEIN ARGO"/>
    <property type="match status" value="1"/>
</dbReference>
<dbReference type="Proteomes" id="UP000076794">
    <property type="component" value="Chromosome"/>
</dbReference>
<dbReference type="PANTHER" id="PTHR30086:SF20">
    <property type="entry name" value="ARGININE EXPORTER PROTEIN ARGO-RELATED"/>
    <property type="match status" value="1"/>
</dbReference>
<evidence type="ECO:0000313" key="8">
    <source>
        <dbReference type="Proteomes" id="UP000076794"/>
    </source>
</evidence>
<evidence type="ECO:0000313" key="7">
    <source>
        <dbReference type="EMBL" id="ANC30854.1"/>
    </source>
</evidence>
<organism evidence="7 8">
    <name type="scientific">Isoptericola dokdonensis DS-3</name>
    <dbReference type="NCBI Taxonomy" id="1300344"/>
    <lineage>
        <taxon>Bacteria</taxon>
        <taxon>Bacillati</taxon>
        <taxon>Actinomycetota</taxon>
        <taxon>Actinomycetes</taxon>
        <taxon>Micrococcales</taxon>
        <taxon>Promicromonosporaceae</taxon>
        <taxon>Isoptericola</taxon>
    </lineage>
</organism>
<dbReference type="GO" id="GO:0005886">
    <property type="term" value="C:plasma membrane"/>
    <property type="evidence" value="ECO:0007669"/>
    <property type="project" value="UniProtKB-SubCell"/>
</dbReference>
<feature type="transmembrane region" description="Helical" evidence="6">
    <location>
        <begin position="196"/>
        <end position="217"/>
    </location>
</feature>
<evidence type="ECO:0000256" key="3">
    <source>
        <dbReference type="ARBA" id="ARBA00022692"/>
    </source>
</evidence>
<keyword evidence="5 6" id="KW-0472">Membrane</keyword>
<evidence type="ECO:0000256" key="4">
    <source>
        <dbReference type="ARBA" id="ARBA00022989"/>
    </source>
</evidence>
<dbReference type="EMBL" id="CP014209">
    <property type="protein sequence ID" value="ANC30854.1"/>
    <property type="molecule type" value="Genomic_DNA"/>
</dbReference>
<evidence type="ECO:0000256" key="5">
    <source>
        <dbReference type="ARBA" id="ARBA00023136"/>
    </source>
</evidence>
<evidence type="ECO:0000256" key="2">
    <source>
        <dbReference type="ARBA" id="ARBA00022475"/>
    </source>
</evidence>
<evidence type="ECO:0000256" key="6">
    <source>
        <dbReference type="SAM" id="Phobius"/>
    </source>
</evidence>
<dbReference type="InterPro" id="IPR001123">
    <property type="entry name" value="LeuE-type"/>
</dbReference>
<dbReference type="OrthoDB" id="5638726at2"/>
<keyword evidence="3 6" id="KW-0812">Transmembrane</keyword>
<sequence>MIRWTSSRALPSVDDVILLAGFGLGLSLIVAIGAQNAFVLRQGVRREHVGVVVAVCAASDAVLYIVGGAGLGALVEAHPGFVTAARWAGAVVVIAYGALAARRALRGGEELVAATDGAVPDAGRRLRPVLLTALALTWLNPHVYLDTVVLQGALAASYGDDRWWFTAGAVLSSVVWFVALGYGARSAAPLLRRPGAWRVVDGVIALVMVAVAVSLVAGA</sequence>
<keyword evidence="4 6" id="KW-1133">Transmembrane helix</keyword>
<name>A0A161IGX2_9MICO</name>
<accession>A0A161IGX2</accession>
<gene>
    <name evidence="7" type="primary">argO</name>
    <name evidence="7" type="ORF">I598_1294</name>
</gene>
<feature type="transmembrane region" description="Helical" evidence="6">
    <location>
        <begin position="51"/>
        <end position="75"/>
    </location>
</feature>
<dbReference type="AlphaFoldDB" id="A0A161IGX2"/>
<dbReference type="RefSeq" id="WP_068202258.1">
    <property type="nucleotide sequence ID" value="NZ_CP014209.1"/>
</dbReference>